<sequence length="78" mass="8808">MQLVSLVVGAVQLCFVLSQVTRNGTLPNIFPHAYPEIPNNNANFQDSKAWQYYFLIIGTLINVLFPLPRSFTRSIPVN</sequence>
<feature type="signal peptide" evidence="2">
    <location>
        <begin position="1"/>
        <end position="18"/>
    </location>
</feature>
<reference evidence="3 4" key="1">
    <citation type="submission" date="2014-06" db="EMBL/GenBank/DDBJ databases">
        <title>Evolutionary Origins and Diversification of the Mycorrhizal Mutualists.</title>
        <authorList>
            <consortium name="DOE Joint Genome Institute"/>
            <consortium name="Mycorrhizal Genomics Consortium"/>
            <person name="Kohler A."/>
            <person name="Kuo A."/>
            <person name="Nagy L.G."/>
            <person name="Floudas D."/>
            <person name="Copeland A."/>
            <person name="Barry K.W."/>
            <person name="Cichocki N."/>
            <person name="Veneault-Fourrey C."/>
            <person name="LaButti K."/>
            <person name="Lindquist E.A."/>
            <person name="Lipzen A."/>
            <person name="Lundell T."/>
            <person name="Morin E."/>
            <person name="Murat C."/>
            <person name="Riley R."/>
            <person name="Ohm R."/>
            <person name="Sun H."/>
            <person name="Tunlid A."/>
            <person name="Henrissat B."/>
            <person name="Grigoriev I.V."/>
            <person name="Hibbett D.S."/>
            <person name="Martin F."/>
        </authorList>
    </citation>
    <scope>NUCLEOTIDE SEQUENCE [LARGE SCALE GENOMIC DNA]</scope>
    <source>
        <strain evidence="3 4">SS14</strain>
    </source>
</reference>
<name>A0A0C9TWE8_SPHS4</name>
<feature type="chain" id="PRO_5002203912" evidence="2">
    <location>
        <begin position="19"/>
        <end position="78"/>
    </location>
</feature>
<dbReference type="AlphaFoldDB" id="A0A0C9TWE8"/>
<keyword evidence="1" id="KW-0812">Transmembrane</keyword>
<keyword evidence="4" id="KW-1185">Reference proteome</keyword>
<keyword evidence="1" id="KW-0472">Membrane</keyword>
<keyword evidence="2" id="KW-0732">Signal</keyword>
<keyword evidence="1" id="KW-1133">Transmembrane helix</keyword>
<feature type="transmembrane region" description="Helical" evidence="1">
    <location>
        <begin position="50"/>
        <end position="67"/>
    </location>
</feature>
<dbReference type="Proteomes" id="UP000054279">
    <property type="component" value="Unassembled WGS sequence"/>
</dbReference>
<proteinExistence type="predicted"/>
<gene>
    <name evidence="3" type="ORF">M422DRAFT_263071</name>
</gene>
<accession>A0A0C9TWE8</accession>
<organism evidence="3 4">
    <name type="scientific">Sphaerobolus stellatus (strain SS14)</name>
    <dbReference type="NCBI Taxonomy" id="990650"/>
    <lineage>
        <taxon>Eukaryota</taxon>
        <taxon>Fungi</taxon>
        <taxon>Dikarya</taxon>
        <taxon>Basidiomycota</taxon>
        <taxon>Agaricomycotina</taxon>
        <taxon>Agaricomycetes</taxon>
        <taxon>Phallomycetidae</taxon>
        <taxon>Geastrales</taxon>
        <taxon>Sphaerobolaceae</taxon>
        <taxon>Sphaerobolus</taxon>
    </lineage>
</organism>
<evidence type="ECO:0000256" key="2">
    <source>
        <dbReference type="SAM" id="SignalP"/>
    </source>
</evidence>
<evidence type="ECO:0000313" key="3">
    <source>
        <dbReference type="EMBL" id="KIJ34718.1"/>
    </source>
</evidence>
<evidence type="ECO:0000256" key="1">
    <source>
        <dbReference type="SAM" id="Phobius"/>
    </source>
</evidence>
<evidence type="ECO:0000313" key="4">
    <source>
        <dbReference type="Proteomes" id="UP000054279"/>
    </source>
</evidence>
<protein>
    <submittedName>
        <fullName evidence="3">Uncharacterized protein</fullName>
    </submittedName>
</protein>
<dbReference type="HOGENOM" id="CLU_2623571_0_0_1"/>
<dbReference type="EMBL" id="KN837196">
    <property type="protein sequence ID" value="KIJ34718.1"/>
    <property type="molecule type" value="Genomic_DNA"/>
</dbReference>